<gene>
    <name evidence="1" type="ORF">E3N88_20743</name>
</gene>
<protein>
    <submittedName>
        <fullName evidence="1">Uncharacterized protein</fullName>
    </submittedName>
</protein>
<evidence type="ECO:0000313" key="2">
    <source>
        <dbReference type="Proteomes" id="UP000326396"/>
    </source>
</evidence>
<reference evidence="1 2" key="1">
    <citation type="submission" date="2019-05" db="EMBL/GenBank/DDBJ databases">
        <title>Mikania micrantha, genome provides insights into the molecular mechanism of rapid growth.</title>
        <authorList>
            <person name="Liu B."/>
        </authorList>
    </citation>
    <scope>NUCLEOTIDE SEQUENCE [LARGE SCALE GENOMIC DNA]</scope>
    <source>
        <strain evidence="1">NLD-2019</strain>
        <tissue evidence="1">Leaf</tissue>
    </source>
</reference>
<accession>A0A5N6NJK2</accession>
<dbReference type="AlphaFoldDB" id="A0A5N6NJK2"/>
<evidence type="ECO:0000313" key="1">
    <source>
        <dbReference type="EMBL" id="KAD4888670.1"/>
    </source>
</evidence>
<dbReference type="EMBL" id="SZYD01000011">
    <property type="protein sequence ID" value="KAD4888670.1"/>
    <property type="molecule type" value="Genomic_DNA"/>
</dbReference>
<comment type="caution">
    <text evidence="1">The sequence shown here is derived from an EMBL/GenBank/DDBJ whole genome shotgun (WGS) entry which is preliminary data.</text>
</comment>
<proteinExistence type="predicted"/>
<keyword evidence="2" id="KW-1185">Reference proteome</keyword>
<name>A0A5N6NJK2_9ASTR</name>
<sequence length="141" mass="16071">MVLRFAALGSELSAQLIPCSKRVILMLKIKKTSSRLVENKSKTQEDEFWKNTPVAYRDTHLKPCRVARQVEITILPLFNDYGFDPTILSGNGLCRVARRVTRYLSRSETGLKSQKIEFYVFETAGGALIRFWTIRDNLGGN</sequence>
<organism evidence="1 2">
    <name type="scientific">Mikania micrantha</name>
    <name type="common">bitter vine</name>
    <dbReference type="NCBI Taxonomy" id="192012"/>
    <lineage>
        <taxon>Eukaryota</taxon>
        <taxon>Viridiplantae</taxon>
        <taxon>Streptophyta</taxon>
        <taxon>Embryophyta</taxon>
        <taxon>Tracheophyta</taxon>
        <taxon>Spermatophyta</taxon>
        <taxon>Magnoliopsida</taxon>
        <taxon>eudicotyledons</taxon>
        <taxon>Gunneridae</taxon>
        <taxon>Pentapetalae</taxon>
        <taxon>asterids</taxon>
        <taxon>campanulids</taxon>
        <taxon>Asterales</taxon>
        <taxon>Asteraceae</taxon>
        <taxon>Asteroideae</taxon>
        <taxon>Heliantheae alliance</taxon>
        <taxon>Eupatorieae</taxon>
        <taxon>Mikania</taxon>
    </lineage>
</organism>
<dbReference type="Proteomes" id="UP000326396">
    <property type="component" value="Linkage Group LG19"/>
</dbReference>